<protein>
    <submittedName>
        <fullName evidence="2">Uncharacterized protein</fullName>
    </submittedName>
</protein>
<accession>A0A499UI46</accession>
<dbReference type="AlphaFoldDB" id="A0A499UI46"/>
<evidence type="ECO:0000313" key="3">
    <source>
        <dbReference type="Proteomes" id="UP000463951"/>
    </source>
</evidence>
<organism evidence="2 3">
    <name type="scientific">Streptomyces antimycoticus</name>
    <dbReference type="NCBI Taxonomy" id="68175"/>
    <lineage>
        <taxon>Bacteria</taxon>
        <taxon>Bacillati</taxon>
        <taxon>Actinomycetota</taxon>
        <taxon>Actinomycetes</taxon>
        <taxon>Kitasatosporales</taxon>
        <taxon>Streptomycetaceae</taxon>
        <taxon>Streptomyces</taxon>
        <taxon>Streptomyces violaceusniger group</taxon>
    </lineage>
</organism>
<evidence type="ECO:0000313" key="2">
    <source>
        <dbReference type="EMBL" id="BBJ40362.1"/>
    </source>
</evidence>
<name>A0A499UI46_9ACTN</name>
<reference evidence="2 3" key="1">
    <citation type="journal article" date="2020" name="Int. J. Syst. Evol. Microbiol.">
        <title>Reclassification of Streptomyces castelarensis and Streptomyces sporoclivatus as later heterotypic synonyms of Streptomyces antimycoticus.</title>
        <authorList>
            <person name="Komaki H."/>
            <person name="Tamura T."/>
        </authorList>
    </citation>
    <scope>NUCLEOTIDE SEQUENCE [LARGE SCALE GENOMIC DNA]</scope>
    <source>
        <strain evidence="2 3">NBRC 100767</strain>
    </source>
</reference>
<evidence type="ECO:0000256" key="1">
    <source>
        <dbReference type="SAM" id="MobiDB-lite"/>
    </source>
</evidence>
<sequence length="105" mass="10287">MASPRVFSGLHDSMPKGATAPGKVLPPAELPISGSTYAAGSLTSVGGGAADAGTVAAVARSPAVRAAAAKAARGLEGIAVPPCRKGRDHRVEQAVGTVPHGGRRP</sequence>
<feature type="region of interest" description="Disordered" evidence="1">
    <location>
        <begin position="1"/>
        <end position="25"/>
    </location>
</feature>
<gene>
    <name evidence="2" type="ORF">SSPO_030800</name>
</gene>
<proteinExistence type="predicted"/>
<dbReference type="Proteomes" id="UP000463951">
    <property type="component" value="Chromosome"/>
</dbReference>
<feature type="region of interest" description="Disordered" evidence="1">
    <location>
        <begin position="75"/>
        <end position="105"/>
    </location>
</feature>
<dbReference type="EMBL" id="AP019620">
    <property type="protein sequence ID" value="BBJ40362.1"/>
    <property type="molecule type" value="Genomic_DNA"/>
</dbReference>